<evidence type="ECO:0000313" key="1">
    <source>
        <dbReference type="EMBL" id="KAK8380032.1"/>
    </source>
</evidence>
<keyword evidence="2" id="KW-1185">Reference proteome</keyword>
<proteinExistence type="predicted"/>
<protein>
    <submittedName>
        <fullName evidence="1">Uncharacterized protein</fullName>
    </submittedName>
</protein>
<reference evidence="1 2" key="1">
    <citation type="submission" date="2023-03" db="EMBL/GenBank/DDBJ databases">
        <title>High-quality genome of Scylla paramamosain provides insights in environmental adaptation.</title>
        <authorList>
            <person name="Zhang L."/>
        </authorList>
    </citation>
    <scope>NUCLEOTIDE SEQUENCE [LARGE SCALE GENOMIC DNA]</scope>
    <source>
        <strain evidence="1">LZ_2023a</strain>
        <tissue evidence="1">Muscle</tissue>
    </source>
</reference>
<accession>A0AAW0T1E2</accession>
<gene>
    <name evidence="1" type="ORF">O3P69_016589</name>
</gene>
<evidence type="ECO:0000313" key="2">
    <source>
        <dbReference type="Proteomes" id="UP001487740"/>
    </source>
</evidence>
<sequence length="87" mass="9803">MPQAFLSHALVSLFSRRDTVTRQYENKPLVVSVFMSGKDLTARRSHFSGGRVVWAAAGRREGPQVWAWPEPDLGGRVGEMAWNDNLF</sequence>
<dbReference type="EMBL" id="JARAKH010000042">
    <property type="protein sequence ID" value="KAK8380032.1"/>
    <property type="molecule type" value="Genomic_DNA"/>
</dbReference>
<dbReference type="Proteomes" id="UP001487740">
    <property type="component" value="Unassembled WGS sequence"/>
</dbReference>
<name>A0AAW0T1E2_SCYPA</name>
<dbReference type="AlphaFoldDB" id="A0AAW0T1E2"/>
<organism evidence="1 2">
    <name type="scientific">Scylla paramamosain</name>
    <name type="common">Mud crab</name>
    <dbReference type="NCBI Taxonomy" id="85552"/>
    <lineage>
        <taxon>Eukaryota</taxon>
        <taxon>Metazoa</taxon>
        <taxon>Ecdysozoa</taxon>
        <taxon>Arthropoda</taxon>
        <taxon>Crustacea</taxon>
        <taxon>Multicrustacea</taxon>
        <taxon>Malacostraca</taxon>
        <taxon>Eumalacostraca</taxon>
        <taxon>Eucarida</taxon>
        <taxon>Decapoda</taxon>
        <taxon>Pleocyemata</taxon>
        <taxon>Brachyura</taxon>
        <taxon>Eubrachyura</taxon>
        <taxon>Portunoidea</taxon>
        <taxon>Portunidae</taxon>
        <taxon>Portuninae</taxon>
        <taxon>Scylla</taxon>
    </lineage>
</organism>
<comment type="caution">
    <text evidence="1">The sequence shown here is derived from an EMBL/GenBank/DDBJ whole genome shotgun (WGS) entry which is preliminary data.</text>
</comment>